<keyword evidence="2" id="KW-1185">Reference proteome</keyword>
<evidence type="ECO:0000313" key="2">
    <source>
        <dbReference type="Proteomes" id="UP000053237"/>
    </source>
</evidence>
<protein>
    <submittedName>
        <fullName evidence="1">Uncharacterized protein</fullName>
    </submittedName>
</protein>
<dbReference type="Proteomes" id="UP000053237">
    <property type="component" value="Unassembled WGS sequence"/>
</dbReference>
<dbReference type="AlphaFoldDB" id="A0A024FVF2"/>
<organism evidence="1 2">
    <name type="scientific">Albugo candida</name>
    <dbReference type="NCBI Taxonomy" id="65357"/>
    <lineage>
        <taxon>Eukaryota</taxon>
        <taxon>Sar</taxon>
        <taxon>Stramenopiles</taxon>
        <taxon>Oomycota</taxon>
        <taxon>Peronosporomycetes</taxon>
        <taxon>Albuginales</taxon>
        <taxon>Albuginaceae</taxon>
        <taxon>Albugo</taxon>
    </lineage>
</organism>
<name>A0A024FVF2_9STRA</name>
<dbReference type="InParanoid" id="A0A024FVF2"/>
<reference evidence="1 2" key="1">
    <citation type="submission" date="2012-05" db="EMBL/GenBank/DDBJ databases">
        <title>Recombination and specialization in a pathogen metapopulation.</title>
        <authorList>
            <person name="Gardiner A."/>
            <person name="Kemen E."/>
            <person name="Schultz-Larsen T."/>
            <person name="MacLean D."/>
            <person name="Van Oosterhout C."/>
            <person name="Jones J.D.G."/>
        </authorList>
    </citation>
    <scope>NUCLEOTIDE SEQUENCE [LARGE SCALE GENOMIC DNA]</scope>
    <source>
        <strain evidence="1 2">Ac Nc2</strain>
    </source>
</reference>
<gene>
    <name evidence="1" type="ORF">BN9_119290</name>
</gene>
<proteinExistence type="predicted"/>
<accession>A0A024FVF2</accession>
<sequence length="109" mass="12162">MSCACREVRSCYRAPGCVCREIRNNKLKQSFSGKPDGSLVLDFDQSHCLECSIKCSFSNALYRKSCTIYFVFVMRRDKARTFIASNTGITFSTVIQAIAMLSSSGGRFS</sequence>
<dbReference type="EMBL" id="CAIX01000442">
    <property type="protein sequence ID" value="CCI10897.1"/>
    <property type="molecule type" value="Genomic_DNA"/>
</dbReference>
<evidence type="ECO:0000313" key="1">
    <source>
        <dbReference type="EMBL" id="CCI10897.1"/>
    </source>
</evidence>
<comment type="caution">
    <text evidence="1">The sequence shown here is derived from an EMBL/GenBank/DDBJ whole genome shotgun (WGS) entry which is preliminary data.</text>
</comment>